<dbReference type="EMBL" id="JACIDB010000009">
    <property type="protein sequence ID" value="MBB3876911.1"/>
    <property type="molecule type" value="Genomic_DNA"/>
</dbReference>
<evidence type="ECO:0000313" key="2">
    <source>
        <dbReference type="EMBL" id="MBB3876911.1"/>
    </source>
</evidence>
<dbReference type="Proteomes" id="UP000528945">
    <property type="component" value="Unassembled WGS sequence"/>
</dbReference>
<accession>A0AAW3TWP8</accession>
<keyword evidence="1" id="KW-0812">Transmembrane</keyword>
<evidence type="ECO:0000256" key="1">
    <source>
        <dbReference type="SAM" id="Phobius"/>
    </source>
</evidence>
<organism evidence="2 3">
    <name type="scientific">Sphingomonas aquatilis</name>
    <dbReference type="NCBI Taxonomy" id="93063"/>
    <lineage>
        <taxon>Bacteria</taxon>
        <taxon>Pseudomonadati</taxon>
        <taxon>Pseudomonadota</taxon>
        <taxon>Alphaproteobacteria</taxon>
        <taxon>Sphingomonadales</taxon>
        <taxon>Sphingomonadaceae</taxon>
        <taxon>Sphingomonas</taxon>
    </lineage>
</organism>
<feature type="transmembrane region" description="Helical" evidence="1">
    <location>
        <begin position="345"/>
        <end position="361"/>
    </location>
</feature>
<keyword evidence="1" id="KW-1133">Transmembrane helix</keyword>
<dbReference type="GO" id="GO:0042910">
    <property type="term" value="F:xenobiotic transmembrane transporter activity"/>
    <property type="evidence" value="ECO:0007669"/>
    <property type="project" value="TreeGrafter"/>
</dbReference>
<dbReference type="Gene3D" id="3.30.70.1320">
    <property type="entry name" value="Multidrug efflux transporter AcrB pore domain like"/>
    <property type="match status" value="1"/>
</dbReference>
<dbReference type="GO" id="GO:0005886">
    <property type="term" value="C:plasma membrane"/>
    <property type="evidence" value="ECO:0007669"/>
    <property type="project" value="TreeGrafter"/>
</dbReference>
<dbReference type="SUPFAM" id="SSF82866">
    <property type="entry name" value="Multidrug efflux transporter AcrB transmembrane domain"/>
    <property type="match status" value="1"/>
</dbReference>
<dbReference type="Gene3D" id="1.20.1640.10">
    <property type="entry name" value="Multidrug efflux transporter AcrB transmembrane domain"/>
    <property type="match status" value="1"/>
</dbReference>
<sequence>MNRWLHYVTHHRLAVALVTALVAAAGLWSFINLQIDAIPDITGVQVQINTQVPALAPEEIERLVTLPIERAMGGQPGLDQTRSLTKTGLSQVTLLYKDGTDQLKARQLVTERLTAVQNQLPPGSTPQLAPITTGLGEIYYYTLEWRRPPPGMDAQRQLMELYEAQEYTVRPMLRAVPGVADVNSNGGLEEQFVVSPDPVRLRLHGVTAGELAAAVAKNVENAGGGIIRRGPERFTVRTDARVLNATQIGAIPVKFAAGVLPLQVRDLADVVIGAAPRQGAATQNGRETVLGTVMMLVGQNSRETALAVEDALPGIRAALPKGMVIDRQYSRADLVDRTIHTVEKNLGEGALLVALVLLLVMGNWRAALIVALVIPLAFLVTVSGMHAIGVSGNLMSLGALDFGLIVDGAIVVVENSLRLMAVRRQEKGGALTADDRRDVVAHAA</sequence>
<dbReference type="InterPro" id="IPR001036">
    <property type="entry name" value="Acrflvin-R"/>
</dbReference>
<dbReference type="Gene3D" id="3.30.2090.10">
    <property type="entry name" value="Multidrug efflux transporter AcrB TolC docking domain, DN and DC subdomains"/>
    <property type="match status" value="1"/>
</dbReference>
<reference evidence="2 3" key="1">
    <citation type="submission" date="2020-08" db="EMBL/GenBank/DDBJ databases">
        <title>Genomic Encyclopedia of Type Strains, Phase IV (KMG-IV): sequencing the most valuable type-strain genomes for metagenomic binning, comparative biology and taxonomic classification.</title>
        <authorList>
            <person name="Goeker M."/>
        </authorList>
    </citation>
    <scope>NUCLEOTIDE SEQUENCE [LARGE SCALE GENOMIC DNA]</scope>
    <source>
        <strain evidence="2 3">DSM 15581</strain>
    </source>
</reference>
<keyword evidence="1" id="KW-0472">Membrane</keyword>
<feature type="transmembrane region" description="Helical" evidence="1">
    <location>
        <begin position="368"/>
        <end position="388"/>
    </location>
</feature>
<keyword evidence="3" id="KW-1185">Reference proteome</keyword>
<dbReference type="PANTHER" id="PTHR32063">
    <property type="match status" value="1"/>
</dbReference>
<dbReference type="Pfam" id="PF00873">
    <property type="entry name" value="ACR_tran"/>
    <property type="match status" value="1"/>
</dbReference>
<dbReference type="PRINTS" id="PR00702">
    <property type="entry name" value="ACRIFLAVINRP"/>
</dbReference>
<evidence type="ECO:0000313" key="3">
    <source>
        <dbReference type="Proteomes" id="UP000528945"/>
    </source>
</evidence>
<gene>
    <name evidence="2" type="ORF">GGR47_003175</name>
</gene>
<dbReference type="InterPro" id="IPR027463">
    <property type="entry name" value="AcrB_DN_DC_subdom"/>
</dbReference>
<proteinExistence type="predicted"/>
<protein>
    <submittedName>
        <fullName evidence="2">CzcA family heavy metal efflux pump</fullName>
    </submittedName>
</protein>
<comment type="caution">
    <text evidence="2">The sequence shown here is derived from an EMBL/GenBank/DDBJ whole genome shotgun (WGS) entry which is preliminary data.</text>
</comment>
<dbReference type="SUPFAM" id="SSF82693">
    <property type="entry name" value="Multidrug efflux transporter AcrB pore domain, PN1, PN2, PC1 and PC2 subdomains"/>
    <property type="match status" value="2"/>
</dbReference>
<dbReference type="PANTHER" id="PTHR32063:SF24">
    <property type="entry name" value="CATION EFFLUX SYSTEM (ACRB_ACRD_ACRF FAMILY)"/>
    <property type="match status" value="1"/>
</dbReference>
<dbReference type="SUPFAM" id="SSF82714">
    <property type="entry name" value="Multidrug efflux transporter AcrB TolC docking domain, DN and DC subdomains"/>
    <property type="match status" value="1"/>
</dbReference>
<name>A0AAW3TWP8_9SPHN</name>
<feature type="transmembrane region" description="Helical" evidence="1">
    <location>
        <begin position="394"/>
        <end position="417"/>
    </location>
</feature>
<dbReference type="AlphaFoldDB" id="A0AAW3TWP8"/>
<dbReference type="Gene3D" id="3.30.70.1430">
    <property type="entry name" value="Multidrug efflux transporter AcrB pore domain"/>
    <property type="match status" value="1"/>
</dbReference>